<evidence type="ECO:0008006" key="4">
    <source>
        <dbReference type="Google" id="ProtNLM"/>
    </source>
</evidence>
<dbReference type="Proteomes" id="UP000186104">
    <property type="component" value="Chromosome"/>
</dbReference>
<dbReference type="AlphaFoldDB" id="A0A173LM65"/>
<dbReference type="Pfam" id="PF02620">
    <property type="entry name" value="YceD"/>
    <property type="match status" value="1"/>
</dbReference>
<dbReference type="InterPro" id="IPR003772">
    <property type="entry name" value="YceD"/>
</dbReference>
<evidence type="ECO:0000313" key="3">
    <source>
        <dbReference type="Proteomes" id="UP000186104"/>
    </source>
</evidence>
<name>A0A173LM65_9ACTN</name>
<feature type="region of interest" description="Disordered" evidence="1">
    <location>
        <begin position="151"/>
        <end position="171"/>
    </location>
</feature>
<proteinExistence type="predicted"/>
<dbReference type="EMBL" id="CP015961">
    <property type="protein sequence ID" value="ANI92678.1"/>
    <property type="molecule type" value="Genomic_DNA"/>
</dbReference>
<reference evidence="2 3" key="1">
    <citation type="submission" date="2016-06" db="EMBL/GenBank/DDBJ databases">
        <title>Complete genome sequence of a saline-alkali tolerant type strain Dietzia timorensis ID05-A0528T.</title>
        <authorList>
            <person name="Wu X."/>
        </authorList>
    </citation>
    <scope>NUCLEOTIDE SEQUENCE [LARGE SCALE GENOMIC DNA]</scope>
    <source>
        <strain evidence="2 3">ID05-A0528</strain>
    </source>
</reference>
<keyword evidence="3" id="KW-1185">Reference proteome</keyword>
<dbReference type="STRING" id="499555.BJL86_1907"/>
<protein>
    <recommendedName>
        <fullName evidence="4">DUF177 domain-containing protein</fullName>
    </recommendedName>
</protein>
<dbReference type="RefSeq" id="WP_067477024.1">
    <property type="nucleotide sequence ID" value="NZ_CP015961.1"/>
</dbReference>
<evidence type="ECO:0000256" key="1">
    <source>
        <dbReference type="SAM" id="MobiDB-lite"/>
    </source>
</evidence>
<dbReference type="OrthoDB" id="9790372at2"/>
<evidence type="ECO:0000313" key="2">
    <source>
        <dbReference type="EMBL" id="ANI92678.1"/>
    </source>
</evidence>
<gene>
    <name evidence="2" type="ORF">BJL86_1907</name>
</gene>
<dbReference type="KEGG" id="dtm:BJL86_1907"/>
<sequence length="194" mass="20663">MSDNARNSAHTHGHGLTFDTQRLGTSLGTIADWRDTVVLSEDIGVEMVKVPAGREVELDLTVSRVEDGVYVSGTASAEAVAECVRCLTELGRDATVTLGDLYAEPGSPSAEAAEEEEVRLLDDGRVDLTQALIDGFGLSFELAPTCESVTGKPCPDNDVPAPDGTAEDWEGKIDPRWAGLAEKFGRDPETGEEK</sequence>
<organism evidence="2 3">
    <name type="scientific">Dietzia timorensis</name>
    <dbReference type="NCBI Taxonomy" id="499555"/>
    <lineage>
        <taxon>Bacteria</taxon>
        <taxon>Bacillati</taxon>
        <taxon>Actinomycetota</taxon>
        <taxon>Actinomycetes</taxon>
        <taxon>Mycobacteriales</taxon>
        <taxon>Dietziaceae</taxon>
        <taxon>Dietzia</taxon>
    </lineage>
</organism>
<accession>A0A173LM65</accession>